<evidence type="ECO:0000256" key="3">
    <source>
        <dbReference type="ARBA" id="ARBA00011970"/>
    </source>
</evidence>
<dbReference type="InterPro" id="IPR011990">
    <property type="entry name" value="TPR-like_helical_dom_sf"/>
</dbReference>
<evidence type="ECO:0000256" key="8">
    <source>
        <dbReference type="PROSITE-ProRule" id="PRU00339"/>
    </source>
</evidence>
<feature type="domain" description="O-GlcNAc transferase C-terminal" evidence="9">
    <location>
        <begin position="466"/>
        <end position="648"/>
    </location>
</feature>
<dbReference type="SUPFAM" id="SSF48452">
    <property type="entry name" value="TPR-like"/>
    <property type="match status" value="1"/>
</dbReference>
<dbReference type="Pfam" id="PF13432">
    <property type="entry name" value="TPR_16"/>
    <property type="match status" value="2"/>
</dbReference>
<keyword evidence="4" id="KW-0328">Glycosyltransferase</keyword>
<protein>
    <recommendedName>
        <fullName evidence="3">protein O-GlcNAc transferase</fullName>
        <ecNumber evidence="3">2.4.1.255</ecNumber>
    </recommendedName>
</protein>
<dbReference type="Gene3D" id="3.40.50.11380">
    <property type="match status" value="1"/>
</dbReference>
<feature type="repeat" description="TPR" evidence="8">
    <location>
        <begin position="146"/>
        <end position="179"/>
    </location>
</feature>
<dbReference type="GO" id="GO:0097363">
    <property type="term" value="F:protein O-acetylglucosaminyltransferase activity"/>
    <property type="evidence" value="ECO:0007669"/>
    <property type="project" value="UniProtKB-EC"/>
</dbReference>
<feature type="repeat" description="TPR" evidence="8">
    <location>
        <begin position="112"/>
        <end position="145"/>
    </location>
</feature>
<feature type="domain" description="O-GlcNAc transferase C-terminal" evidence="9">
    <location>
        <begin position="227"/>
        <end position="452"/>
    </location>
</feature>
<evidence type="ECO:0000256" key="4">
    <source>
        <dbReference type="ARBA" id="ARBA00022676"/>
    </source>
</evidence>
<dbReference type="Pfam" id="PF13844">
    <property type="entry name" value="Glyco_transf_41"/>
    <property type="match status" value="2"/>
</dbReference>
<comment type="similarity">
    <text evidence="2">Belongs to the glycosyltransferase 41 family. O-GlcNAc transferase subfamily.</text>
</comment>
<dbReference type="AlphaFoldDB" id="A0A0D6JCW8"/>
<reference evidence="11" key="1">
    <citation type="submission" date="2015-02" db="EMBL/GenBank/DDBJ databases">
        <authorList>
            <person name="Chooi Y.-H."/>
        </authorList>
    </citation>
    <scope>NUCLEOTIDE SEQUENCE [LARGE SCALE GENOMIC DNA]</scope>
    <source>
        <strain evidence="11">strain Y</strain>
    </source>
</reference>
<evidence type="ECO:0000313" key="11">
    <source>
        <dbReference type="Proteomes" id="UP000033187"/>
    </source>
</evidence>
<gene>
    <name evidence="10" type="ORF">YBN1229_v1_0981</name>
</gene>
<evidence type="ECO:0000256" key="1">
    <source>
        <dbReference type="ARBA" id="ARBA00004922"/>
    </source>
</evidence>
<keyword evidence="5" id="KW-0808">Transferase</keyword>
<dbReference type="RefSeq" id="WP_052743697.1">
    <property type="nucleotide sequence ID" value="NZ_LN829118.1"/>
</dbReference>
<dbReference type="EMBL" id="LN829119">
    <property type="protein sequence ID" value="CPR16824.1"/>
    <property type="molecule type" value="Genomic_DNA"/>
</dbReference>
<name>A0A0D6JCW8_9HYPH</name>
<dbReference type="InterPro" id="IPR019734">
    <property type="entry name" value="TPR_rpt"/>
</dbReference>
<dbReference type="PANTHER" id="PTHR44998:SF1">
    <property type="entry name" value="UDP-N-ACETYLGLUCOSAMINE--PEPTIDE N-ACETYLGLUCOSAMINYLTRANSFERASE 110 KDA SUBUNIT"/>
    <property type="match status" value="1"/>
</dbReference>
<sequence length="677" mass="75557">MRKPKSRQQVAQLRDKAIGLHRRGDLRGAQAAYVKYLKRAPHDGEVLGYLAITRFEQGYPSAALDLMQRAINSTPSDAGLKFNYATMLYKLQRFNEAEPILKDCLQRDPELDVAAMTLGLVLLETGRLAEAIDHFTSAAKRWPKHASMLFNLAIAFRRDYQFENAELAFQRACALAPTDIEFRLQFAKQLYRNKKFPAAIEQYSSILKHQPENVAARSGLMLARLRICDWTNYQTESEMLLAALDHPPLESRSQTNNGAPSPYLITLISGDASACFKAARAASHTLTPTTVPRTTSARRANTGKIRLAYVSADFREHATAYLISELIELHDREKFEVVGISYGPIEKTPMRQRMETAFDKFVDVSNLSSPQIAHAMKQLELDIAIDLQGFNQHNRMEIFAKRPAPIQVLYLGWPGTSGSACYDYVLADPIVIPRENAHNFAENPIWLPGPYQPNDRNRKVSELPPTRAECGLPDNAFVFSCFNNAFKITPEIFDVWMRILKAVPNSILWLLDSTAEGRENLREAAVLRGVEPERIVFAPRASNPDHLARHAHIDLVLDTLPYNAHTTASDALWMGIPILTCTGSSFAGRVATSLLTACQLPELITADIAAYKNTAVQLAHNPSALRTLKSKLQSSRHTSALFDTPRTVQHVEHAYAAIISRHANGEPPSPLDLSSLN</sequence>
<evidence type="ECO:0000259" key="9">
    <source>
        <dbReference type="Pfam" id="PF13844"/>
    </source>
</evidence>
<evidence type="ECO:0000256" key="5">
    <source>
        <dbReference type="ARBA" id="ARBA00022679"/>
    </source>
</evidence>
<dbReference type="PANTHER" id="PTHR44998">
    <property type="match status" value="1"/>
</dbReference>
<comment type="pathway">
    <text evidence="1">Protein modification; protein glycosylation.</text>
</comment>
<dbReference type="PROSITE" id="PS50005">
    <property type="entry name" value="TPR"/>
    <property type="match status" value="2"/>
</dbReference>
<dbReference type="Gene3D" id="3.40.50.2000">
    <property type="entry name" value="Glycogen Phosphorylase B"/>
    <property type="match status" value="1"/>
</dbReference>
<dbReference type="OrthoDB" id="146908at2"/>
<dbReference type="EC" id="2.4.1.255" evidence="3"/>
<dbReference type="Gene3D" id="1.25.40.10">
    <property type="entry name" value="Tetratricopeptide repeat domain"/>
    <property type="match status" value="3"/>
</dbReference>
<evidence type="ECO:0000256" key="6">
    <source>
        <dbReference type="ARBA" id="ARBA00022737"/>
    </source>
</evidence>
<evidence type="ECO:0000256" key="7">
    <source>
        <dbReference type="ARBA" id="ARBA00022803"/>
    </source>
</evidence>
<evidence type="ECO:0000256" key="2">
    <source>
        <dbReference type="ARBA" id="ARBA00005386"/>
    </source>
</evidence>
<keyword evidence="7 8" id="KW-0802">TPR repeat</keyword>
<dbReference type="InterPro" id="IPR029489">
    <property type="entry name" value="OGT/SEC/SPY_C"/>
</dbReference>
<evidence type="ECO:0000313" key="10">
    <source>
        <dbReference type="EMBL" id="CPR16824.1"/>
    </source>
</evidence>
<proteinExistence type="inferred from homology"/>
<dbReference type="KEGG" id="fil:BN1229_v1_0977"/>
<accession>A0A0D6JCW8</accession>
<dbReference type="SMART" id="SM00028">
    <property type="entry name" value="TPR"/>
    <property type="match status" value="6"/>
</dbReference>
<organism evidence="10 11">
    <name type="scientific">Candidatus Filomicrobium marinum</name>
    <dbReference type="NCBI Taxonomy" id="1608628"/>
    <lineage>
        <taxon>Bacteria</taxon>
        <taxon>Pseudomonadati</taxon>
        <taxon>Pseudomonadota</taxon>
        <taxon>Alphaproteobacteria</taxon>
        <taxon>Hyphomicrobiales</taxon>
        <taxon>Hyphomicrobiaceae</taxon>
        <taxon>Filomicrobium</taxon>
    </lineage>
</organism>
<keyword evidence="6" id="KW-0677">Repeat</keyword>
<dbReference type="Proteomes" id="UP000033187">
    <property type="component" value="Chromosome 1"/>
</dbReference>
<dbReference type="KEGG" id="fiy:BN1229_v1_0981"/>
<keyword evidence="11" id="KW-1185">Reference proteome</keyword>